<reference evidence="1 3" key="2">
    <citation type="submission" date="2019-08" db="EMBL/GenBank/DDBJ databases">
        <title>In-depth cultivation of the pig gut microbiome towards novel bacterial diversity and tailored functional studies.</title>
        <authorList>
            <person name="Wylensek D."/>
            <person name="Hitch T.C.A."/>
            <person name="Clavel T."/>
        </authorList>
    </citation>
    <scope>NUCLEOTIDE SEQUENCE [LARGE SCALE GENOMIC DNA]</scope>
    <source>
        <strain evidence="1 3">WCA3-601-WT-6J</strain>
    </source>
</reference>
<evidence type="ECO:0000313" key="3">
    <source>
        <dbReference type="Proteomes" id="UP000431913"/>
    </source>
</evidence>
<dbReference type="Proteomes" id="UP000431913">
    <property type="component" value="Unassembled WGS sequence"/>
</dbReference>
<proteinExistence type="predicted"/>
<comment type="caution">
    <text evidence="1">The sequence shown here is derived from an EMBL/GenBank/DDBJ whole genome shotgun (WGS) entry which is preliminary data.</text>
</comment>
<dbReference type="AlphaFoldDB" id="A0A6I2U2Q8"/>
<reference evidence="2 4" key="1">
    <citation type="journal article" date="2019" name="Nat. Med.">
        <title>A library of human gut bacterial isolates paired with longitudinal multiomics data enables mechanistic microbiome research.</title>
        <authorList>
            <person name="Poyet M."/>
            <person name="Groussin M."/>
            <person name="Gibbons S.M."/>
            <person name="Avila-Pacheco J."/>
            <person name="Jiang X."/>
            <person name="Kearney S.M."/>
            <person name="Perrotta A.R."/>
            <person name="Berdy B."/>
            <person name="Zhao S."/>
            <person name="Lieberman T.D."/>
            <person name="Swanson P.K."/>
            <person name="Smith M."/>
            <person name="Roesemann S."/>
            <person name="Alexander J.E."/>
            <person name="Rich S.A."/>
            <person name="Livny J."/>
            <person name="Vlamakis H."/>
            <person name="Clish C."/>
            <person name="Bullock K."/>
            <person name="Deik A."/>
            <person name="Scott J."/>
            <person name="Pierce K.A."/>
            <person name="Xavier R.J."/>
            <person name="Alm E.J."/>
        </authorList>
    </citation>
    <scope>NUCLEOTIDE SEQUENCE [LARGE SCALE GENOMIC DNA]</scope>
    <source>
        <strain evidence="2 4">BIOML-A4</strain>
    </source>
</reference>
<name>A0A6I2U2Q8_9FIRM</name>
<evidence type="ECO:0000313" key="4">
    <source>
        <dbReference type="Proteomes" id="UP000472755"/>
    </source>
</evidence>
<organism evidence="1 3">
    <name type="scientific">Ruthenibacterium lactatiformans</name>
    <dbReference type="NCBI Taxonomy" id="1550024"/>
    <lineage>
        <taxon>Bacteria</taxon>
        <taxon>Bacillati</taxon>
        <taxon>Bacillota</taxon>
        <taxon>Clostridia</taxon>
        <taxon>Eubacteriales</taxon>
        <taxon>Oscillospiraceae</taxon>
        <taxon>Ruthenibacterium</taxon>
    </lineage>
</organism>
<dbReference type="RefSeq" id="WP_154521081.1">
    <property type="nucleotide sequence ID" value="NZ_CAUBPW010000001.1"/>
</dbReference>
<accession>A0A6I2U2Q8</accession>
<dbReference type="Proteomes" id="UP000472755">
    <property type="component" value="Unassembled WGS sequence"/>
</dbReference>
<dbReference type="EMBL" id="VUNJ01000001">
    <property type="protein sequence ID" value="MST90328.1"/>
    <property type="molecule type" value="Genomic_DNA"/>
</dbReference>
<gene>
    <name evidence="1" type="ORF">FYJ76_00025</name>
    <name evidence="2" type="ORF">GMD59_03525</name>
</gene>
<dbReference type="EMBL" id="WMZU01000003">
    <property type="protein sequence ID" value="MTS26355.1"/>
    <property type="molecule type" value="Genomic_DNA"/>
</dbReference>
<sequence>MGRRRNRRFLWLLPFGPEVVYYNDHESAAQVLHGWYPEMERILQCRPAGNALYACGHAYAGQPVLVSEYGGSCFTEKGADGCGIFQ</sequence>
<evidence type="ECO:0000313" key="1">
    <source>
        <dbReference type="EMBL" id="MST90328.1"/>
    </source>
</evidence>
<protein>
    <submittedName>
        <fullName evidence="1">Uncharacterized protein</fullName>
    </submittedName>
</protein>
<evidence type="ECO:0000313" key="2">
    <source>
        <dbReference type="EMBL" id="MTS26355.1"/>
    </source>
</evidence>